<feature type="region of interest" description="Disordered" evidence="7">
    <location>
        <begin position="618"/>
        <end position="744"/>
    </location>
</feature>
<dbReference type="KEGG" id="cpic:101932708"/>
<feature type="compositionally biased region" description="Basic and acidic residues" evidence="7">
    <location>
        <begin position="1659"/>
        <end position="1678"/>
    </location>
</feature>
<dbReference type="GO" id="GO:0005634">
    <property type="term" value="C:nucleus"/>
    <property type="evidence" value="ECO:0007669"/>
    <property type="project" value="UniProtKB-SubCell"/>
</dbReference>
<dbReference type="PANTHER" id="PTHR21603:SF17">
    <property type="entry name" value="PROLIFERATION MARKER PROTEIN KI-67"/>
    <property type="match status" value="1"/>
</dbReference>
<feature type="compositionally biased region" description="Polar residues" evidence="7">
    <location>
        <begin position="2221"/>
        <end position="2234"/>
    </location>
</feature>
<feature type="region of interest" description="Disordered" evidence="7">
    <location>
        <begin position="1908"/>
        <end position="2462"/>
    </location>
</feature>
<keyword evidence="4" id="KW-0832">Ubl conjugation</keyword>
<protein>
    <submittedName>
        <fullName evidence="8">Marker of proliferation Ki-67</fullName>
    </submittedName>
</protein>
<dbReference type="OMA" id="TQSHVKN"/>
<keyword evidence="6" id="KW-0131">Cell cycle</keyword>
<evidence type="ECO:0000313" key="8">
    <source>
        <dbReference type="Ensembl" id="ENSCPBP00000009164.1"/>
    </source>
</evidence>
<feature type="compositionally biased region" description="Polar residues" evidence="7">
    <location>
        <begin position="2305"/>
        <end position="2319"/>
    </location>
</feature>
<feature type="compositionally biased region" description="Basic and acidic residues" evidence="7">
    <location>
        <begin position="2013"/>
        <end position="2034"/>
    </location>
</feature>
<dbReference type="PROSITE" id="PS51257">
    <property type="entry name" value="PROKAR_LIPOPROTEIN"/>
    <property type="match status" value="1"/>
</dbReference>
<comment type="subcellular location">
    <subcellularLocation>
        <location evidence="1">Nucleus</location>
    </subcellularLocation>
</comment>
<dbReference type="GO" id="GO:0051983">
    <property type="term" value="P:regulation of chromosome segregation"/>
    <property type="evidence" value="ECO:0007669"/>
    <property type="project" value="TreeGrafter"/>
</dbReference>
<feature type="region of interest" description="Disordered" evidence="7">
    <location>
        <begin position="2477"/>
        <end position="2510"/>
    </location>
</feature>
<feature type="compositionally biased region" description="Basic and acidic residues" evidence="7">
    <location>
        <begin position="2241"/>
        <end position="2252"/>
    </location>
</feature>
<evidence type="ECO:0000256" key="2">
    <source>
        <dbReference type="ARBA" id="ARBA00022499"/>
    </source>
</evidence>
<feature type="region of interest" description="Disordered" evidence="7">
    <location>
        <begin position="1615"/>
        <end position="1634"/>
    </location>
</feature>
<feature type="compositionally biased region" description="Polar residues" evidence="7">
    <location>
        <begin position="699"/>
        <end position="709"/>
    </location>
</feature>
<feature type="compositionally biased region" description="Polar residues" evidence="7">
    <location>
        <begin position="2435"/>
        <end position="2446"/>
    </location>
</feature>
<dbReference type="Pfam" id="PF00498">
    <property type="entry name" value="FHA"/>
    <property type="match status" value="1"/>
</dbReference>
<dbReference type="GO" id="GO:0007088">
    <property type="term" value="P:regulation of mitotic nuclear division"/>
    <property type="evidence" value="ECO:0007669"/>
    <property type="project" value="TreeGrafter"/>
</dbReference>
<feature type="region of interest" description="Disordered" evidence="7">
    <location>
        <begin position="131"/>
        <end position="195"/>
    </location>
</feature>
<evidence type="ECO:0000256" key="7">
    <source>
        <dbReference type="SAM" id="MobiDB-lite"/>
    </source>
</evidence>
<feature type="compositionally biased region" description="Low complexity" evidence="7">
    <location>
        <begin position="715"/>
        <end position="726"/>
    </location>
</feature>
<accession>A0A8C3FHL7</accession>
<feature type="compositionally biased region" description="Basic and acidic residues" evidence="7">
    <location>
        <begin position="1291"/>
        <end position="1318"/>
    </location>
</feature>
<dbReference type="GO" id="GO:0005694">
    <property type="term" value="C:chromosome"/>
    <property type="evidence" value="ECO:0007669"/>
    <property type="project" value="TreeGrafter"/>
</dbReference>
<sequence>MPLFGKIVVIKRNGTDGIHFPLTASSCLFGRKTECDIRIQLPQVSKEHCKIEVNENKEAILINLSTVNPTQLNGNSFQQPAHLKHGDVFTIVDRSFRFEYPPQSTPRKRLSRTPKNETLQVLHVQQVAEVELQSPTSKSPHTSDKNIECEGQNFGENDKQSTEEDISRVVPAKQHATPKSTYRTAKSNRRENEMSPFSKLYELLKNEIDVKTQKDGNEEIPMPRQAETNAQQISLLVFPSGQETQTKEKETIIGEDIEQSKVKEQEINNVELNQISTEGNSSKKTNELSSANSGEPRTGQDSSLGVKATEISNEIQKKDVVCSSVGGNESCIFGKSNKYSKQRRNSKQLTPRKSLNAEEVLKEIHYETSSVSVTKERDSETFAFSPGYSNSKSPKGSVRQSKKNSNKSPLSELLTPERLTPKDESSASRKHHSGARRGRRMSSGKMAEETLERDPSQEHYKNVDIKGSDVKEKLTTENYQQKLEVEDANIVLGPHRLSSKRRCSESVVLLRDDEVASEINISSLPTEDKKSGETKRLPQKRKSREIELLHQPLGKRKRVSFGGHLSPELFDKSLPPNSPLRRGAIPARLSLPFGNSPRAVLKKGQGFKRLVIKDLSEHLQRQKSSQKNLPARRSPAASSPARRSPAASSPARRSPAASSPARRSPAASSPARRSPAASPPARRSLAASPPALEKMSPKLTANSPSNTPFTKGRFSISHISTPSPTSKEQGTAATEVKESDGDFTGVKTPESFHINQEHQISVPTTPKQLIRRSIRFSVKRTPMKRRSDAVETIHSKRRSGASKANLLVAKSWAEVVKLGVARPQVKAVKKCVLKGKSAKKLTKSPKTPARKVKGHFSTGHADSPATIVIGRAHTTRVKLVGQAPRVVKNCALKQNMDINESFTGMTEMFRTPVNENQKSPSLSAAHKTDLTPSYAEVEGSEVHTPEESGEMVISPLSISGMSQQRKDSQEVVSRFLRVEKSPNSAFVAVKLKQTPKKERTVLEEKVEMSNPLVMPEKHITEMTVGAKRLAKTPKQKMEPVEALSGVKRLLRTPKQKMEPVEALSGVKRLLRTPKQKTEPIEALSGVKRLLRTPKQKTEPIEALSGIKRLLRTPKQKTKPVEVLSGIKRLLRTPEQKTELLTDEIALKRLLKTPAQKKQVVNDLVGVSFMKTTRKQKCQSVEDMIGISHMKTSKQRIQSEDTVGIKRLLKTSHERVEPVEDLFGISRLLRTPREKYLPVDDFVGLQKLMAEPKQKYSSSELDYAGVKEIFDTPKEIKVKVTDLMQENNSLHIDPKSERESRGNYERELKQEKKMEDSLEKTSLPFVRSRNGNIKNEQELQESLEHACISPKESESVKNIENIEKEKMSNGSQTQSHNLSNSVISLLLTEMDPVQEPAMQLQRELNQYLKDSDDKELLFENPVAPQLNLIQESIDLSSKDKKSTRAKQQKIEIKENPSSLRECEENLKENVNLLGLPVLMKERIEDQKEEAVAFTSVVKNLGRKERTNQCMQEEIISKIHVHKQLDKNKEAVSSVEINGTFHSSRRGKRSLESHDKDSLMLQRETTSMKQNLQTVHQSVTNHILIMENDQSLKTANVSSSSKNVRGHPLQIGLIAPEDKSDQDSVKNNEKVALSVRKRSRGEKKLEMLESLVPAKRTRRRKTEDNKQGFTEEHDAKEKPQRQTTRNACRAETAKCIQTDEQDFAHSIIEAAAVEESEINKPTLEIMVTEMKGRKSLRVKSRKQLEETEKVSTEMGPESVRPVQETKGTSKETVVKTHKAIKNETKAVQGTKEAETGQSLKLKKSHFENTNEAPLDVYSLQANRNSIKKTNQRHGNKRGQKGILDIKEGEFAKNEKMIPQNIPETEPETISTKDSLGSLQTVQNSKTKEAQNNPTAAMVYGPKDVERTVLRHGKRIRKGDGKQEASETKQIEILENNPTEANENTSRRDREKKVHFELEEANSASLRGKHILPEGNDKDQNETSENIPSQANENLSRRGRRKEVDLTPHAVSSTSLREKYSLPESDAKKEAPKKDQDAALESTASPTKENTSRRGRRKQVDHKALAANSTSFGGKCSLPGDSSKEEMSEDQNVPLEAIVSPTKEKLSRRGRRNQVSLTSQAASCTSLRGKSSLTENDDKDAIPKEDQNVPLGSTTSQAKANPPRKGRRKQVDLTTQATRSTSLQGKSSLPENDGKEKTPKEDQNVPLENITSQASKRGRRKQVDLTTQAASSTSLRGKSSLPENDGKEKVPKEDPNVTLGNTTEAKANPPRKGRRKQADLTTPATRSTSLRGKSSLPENDNKEKTPKENQNVPLENITSQASKRGRRKQVDLMTQAASSTSLRGKSSLPENDGKEKVPKEDQNVPLGNTTEAKANPPRKGRRKQVDLMTQAASSTSLRGKSSLPENDNKEKTPKEDQNVPLENITSQASKRGRRKQVDLTSQATNSTSLRGKRHLPEDEKAAKKLKSECVESITLQKETRNKTKGELGKGGISMIQSAGGTERKTRASARTRK</sequence>
<dbReference type="Proteomes" id="UP000694380">
    <property type="component" value="Unplaced"/>
</dbReference>
<feature type="region of interest" description="Disordered" evidence="7">
    <location>
        <begin position="1642"/>
        <end position="1685"/>
    </location>
</feature>
<feature type="region of interest" description="Disordered" evidence="7">
    <location>
        <begin position="1736"/>
        <end position="1769"/>
    </location>
</feature>
<keyword evidence="5" id="KW-0539">Nucleus</keyword>
<keyword evidence="9" id="KW-1185">Reference proteome</keyword>
<dbReference type="InterPro" id="IPR012568">
    <property type="entry name" value="KI67R"/>
</dbReference>
<dbReference type="PANTHER" id="PTHR21603">
    <property type="entry name" value="ANTIGEN KI-67-LIKE PROTEIN"/>
    <property type="match status" value="1"/>
</dbReference>
<reference evidence="8" key="1">
    <citation type="submission" date="2025-08" db="UniProtKB">
        <authorList>
            <consortium name="Ensembl"/>
        </authorList>
    </citation>
    <scope>IDENTIFICATION</scope>
</reference>
<organism evidence="8 9">
    <name type="scientific">Chrysemys picta bellii</name>
    <name type="common">Western painted turtle</name>
    <name type="synonym">Emys bellii</name>
    <dbReference type="NCBI Taxonomy" id="8478"/>
    <lineage>
        <taxon>Eukaryota</taxon>
        <taxon>Metazoa</taxon>
        <taxon>Chordata</taxon>
        <taxon>Craniata</taxon>
        <taxon>Vertebrata</taxon>
        <taxon>Euteleostomi</taxon>
        <taxon>Archelosauria</taxon>
        <taxon>Testudinata</taxon>
        <taxon>Testudines</taxon>
        <taxon>Cryptodira</taxon>
        <taxon>Durocryptodira</taxon>
        <taxon>Testudinoidea</taxon>
        <taxon>Emydidae</taxon>
        <taxon>Chrysemys</taxon>
    </lineage>
</organism>
<feature type="compositionally biased region" description="Basic residues" evidence="7">
    <location>
        <begin position="428"/>
        <end position="442"/>
    </location>
</feature>
<dbReference type="PROSITE" id="PS50006">
    <property type="entry name" value="FHA_DOMAIN"/>
    <property type="match status" value="1"/>
</dbReference>
<proteinExistence type="predicted"/>
<dbReference type="Pfam" id="PF15276">
    <property type="entry name" value="PP1_bind"/>
    <property type="match status" value="1"/>
</dbReference>
<feature type="compositionally biased region" description="Basic and acidic residues" evidence="7">
    <location>
        <begin position="2451"/>
        <end position="2462"/>
    </location>
</feature>
<evidence type="ECO:0000256" key="1">
    <source>
        <dbReference type="ARBA" id="ARBA00004123"/>
    </source>
</evidence>
<dbReference type="Pfam" id="PF08065">
    <property type="entry name" value="KI67R"/>
    <property type="match status" value="1"/>
</dbReference>
<feature type="compositionally biased region" description="Basic and acidic residues" evidence="7">
    <location>
        <begin position="1968"/>
        <end position="1978"/>
    </location>
</feature>
<reference evidence="8" key="2">
    <citation type="submission" date="2025-09" db="UniProtKB">
        <authorList>
            <consortium name="Ensembl"/>
        </authorList>
    </citation>
    <scope>IDENTIFICATION</scope>
</reference>
<dbReference type="SMART" id="SM01295">
    <property type="entry name" value="K167R"/>
    <property type="match status" value="1"/>
</dbReference>
<feature type="compositionally biased region" description="Polar residues" evidence="7">
    <location>
        <begin position="2169"/>
        <end position="2187"/>
    </location>
</feature>
<evidence type="ECO:0000256" key="5">
    <source>
        <dbReference type="ARBA" id="ARBA00023242"/>
    </source>
</evidence>
<feature type="region of interest" description="Disordered" evidence="7">
    <location>
        <begin position="839"/>
        <end position="858"/>
    </location>
</feature>
<feature type="compositionally biased region" description="Polar residues" evidence="7">
    <location>
        <begin position="2110"/>
        <end position="2131"/>
    </location>
</feature>
<feature type="compositionally biased region" description="Basic and acidic residues" evidence="7">
    <location>
        <begin position="1942"/>
        <end position="1955"/>
    </location>
</feature>
<dbReference type="GeneTree" id="ENSGT00940000154352"/>
<feature type="compositionally biased region" description="Basic and acidic residues" evidence="7">
    <location>
        <begin position="1740"/>
        <end position="1749"/>
    </location>
</feature>
<keyword evidence="2" id="KW-1017">Isopeptide bond</keyword>
<feature type="compositionally biased region" description="Polar residues" evidence="7">
    <location>
        <begin position="2332"/>
        <end position="2341"/>
    </location>
</feature>
<feature type="region of interest" description="Disordered" evidence="7">
    <location>
        <begin position="1288"/>
        <end position="1318"/>
    </location>
</feature>
<feature type="compositionally biased region" description="Polar residues" evidence="7">
    <location>
        <begin position="2276"/>
        <end position="2295"/>
    </location>
</feature>
<dbReference type="InterPro" id="IPR000253">
    <property type="entry name" value="FHA_dom"/>
</dbReference>
<keyword evidence="3" id="KW-0597">Phosphoprotein</keyword>
<dbReference type="Ensembl" id="ENSCPBT00000010985.1">
    <property type="protein sequence ID" value="ENSCPBP00000009164.1"/>
    <property type="gene ID" value="ENSCPBG00000007073.1"/>
</dbReference>
<feature type="compositionally biased region" description="Low complexity" evidence="7">
    <location>
        <begin position="631"/>
        <end position="691"/>
    </location>
</feature>
<evidence type="ECO:0000256" key="6">
    <source>
        <dbReference type="ARBA" id="ARBA00023306"/>
    </source>
</evidence>
<feature type="compositionally biased region" description="Basic and acidic residues" evidence="7">
    <location>
        <begin position="2348"/>
        <end position="2359"/>
    </location>
</feature>
<feature type="compositionally biased region" description="Basic and acidic residues" evidence="7">
    <location>
        <begin position="1615"/>
        <end position="1627"/>
    </location>
</feature>
<dbReference type="InterPro" id="IPR029334">
    <property type="entry name" value="PP1-bd"/>
</dbReference>
<feature type="compositionally biased region" description="Polar residues" evidence="7">
    <location>
        <begin position="2387"/>
        <end position="2402"/>
    </location>
</feature>
<feature type="compositionally biased region" description="Polar residues" evidence="7">
    <location>
        <begin position="272"/>
        <end position="303"/>
    </location>
</feature>
<feature type="compositionally biased region" description="Basic and acidic residues" evidence="7">
    <location>
        <begin position="526"/>
        <end position="536"/>
    </location>
</feature>
<name>A0A8C3FHL7_CHRPI</name>
<feature type="compositionally biased region" description="Polar residues" evidence="7">
    <location>
        <begin position="2147"/>
        <end position="2156"/>
    </location>
</feature>
<dbReference type="Gene3D" id="2.60.200.20">
    <property type="match status" value="1"/>
</dbReference>
<feature type="compositionally biased region" description="Basic and acidic residues" evidence="7">
    <location>
        <begin position="156"/>
        <end position="167"/>
    </location>
</feature>
<dbReference type="SUPFAM" id="SSF49879">
    <property type="entry name" value="SMAD/FHA domain"/>
    <property type="match status" value="1"/>
</dbReference>
<feature type="region of interest" description="Disordered" evidence="7">
    <location>
        <begin position="272"/>
        <end position="305"/>
    </location>
</feature>
<feature type="compositionally biased region" description="Basic and acidic residues" evidence="7">
    <location>
        <begin position="1915"/>
        <end position="1929"/>
    </location>
</feature>
<evidence type="ECO:0000256" key="3">
    <source>
        <dbReference type="ARBA" id="ARBA00022553"/>
    </source>
</evidence>
<feature type="compositionally biased region" description="Basic residues" evidence="7">
    <location>
        <begin position="839"/>
        <end position="854"/>
    </location>
</feature>
<feature type="compositionally biased region" description="Basic and acidic residues" evidence="7">
    <location>
        <begin position="446"/>
        <end position="465"/>
    </location>
</feature>
<feature type="region of interest" description="Disordered" evidence="7">
    <location>
        <begin position="382"/>
        <end position="465"/>
    </location>
</feature>
<evidence type="ECO:0000256" key="4">
    <source>
        <dbReference type="ARBA" id="ARBA00022843"/>
    </source>
</evidence>
<feature type="compositionally biased region" description="Basic and acidic residues" evidence="7">
    <location>
        <begin position="2403"/>
        <end position="2414"/>
    </location>
</feature>
<dbReference type="CDD" id="cd22673">
    <property type="entry name" value="FHA_Ki67"/>
    <property type="match status" value="1"/>
</dbReference>
<evidence type="ECO:0000313" key="9">
    <source>
        <dbReference type="Proteomes" id="UP000694380"/>
    </source>
</evidence>
<feature type="compositionally biased region" description="Basic and acidic residues" evidence="7">
    <location>
        <begin position="2189"/>
        <end position="2200"/>
    </location>
</feature>
<dbReference type="InterPro" id="IPR008984">
    <property type="entry name" value="SMAD_FHA_dom_sf"/>
</dbReference>
<feature type="region of interest" description="Disordered" evidence="7">
    <location>
        <begin position="522"/>
        <end position="543"/>
    </location>
</feature>
<feature type="compositionally biased region" description="Polar residues" evidence="7">
    <location>
        <begin position="1980"/>
        <end position="1991"/>
    </location>
</feature>
<dbReference type="OrthoDB" id="6288785at2759"/>
<dbReference type="SMART" id="SM00240">
    <property type="entry name" value="FHA"/>
    <property type="match status" value="1"/>
</dbReference>